<organism evidence="1 2">
    <name type="scientific">Hanseniaspora opuntiae</name>
    <dbReference type="NCBI Taxonomy" id="211096"/>
    <lineage>
        <taxon>Eukaryota</taxon>
        <taxon>Fungi</taxon>
        <taxon>Dikarya</taxon>
        <taxon>Ascomycota</taxon>
        <taxon>Saccharomycotina</taxon>
        <taxon>Saccharomycetes</taxon>
        <taxon>Saccharomycodales</taxon>
        <taxon>Saccharomycodaceae</taxon>
        <taxon>Hanseniaspora</taxon>
    </lineage>
</organism>
<dbReference type="PANTHER" id="PTHR43451">
    <property type="entry name" value="ACETYLTRANSFERASE (GNAT) FAMILY PROTEIN"/>
    <property type="match status" value="1"/>
</dbReference>
<name>A0A1E5RT05_9ASCO</name>
<dbReference type="EMBL" id="LPNL01000003">
    <property type="protein sequence ID" value="OEJ90052.1"/>
    <property type="molecule type" value="Genomic_DNA"/>
</dbReference>
<accession>A0A1E5RT05</accession>
<dbReference type="Proteomes" id="UP000095605">
    <property type="component" value="Unassembled WGS sequence"/>
</dbReference>
<dbReference type="AlphaFoldDB" id="A0A1E5RT05"/>
<comment type="caution">
    <text evidence="1">The sequence shown here is derived from an EMBL/GenBank/DDBJ whole genome shotgun (WGS) entry which is preliminary data.</text>
</comment>
<evidence type="ECO:0008006" key="3">
    <source>
        <dbReference type="Google" id="ProtNLM"/>
    </source>
</evidence>
<dbReference type="PANTHER" id="PTHR43451:SF1">
    <property type="entry name" value="ACETYLTRANSFERASE"/>
    <property type="match status" value="1"/>
</dbReference>
<dbReference type="InterPro" id="IPR052564">
    <property type="entry name" value="N-acetyltrans/Recomb-assoc"/>
</dbReference>
<dbReference type="OrthoDB" id="410198at2759"/>
<proteinExistence type="predicted"/>
<protein>
    <recommendedName>
        <fullName evidence="3">N-acetyltransferase domain-containing protein</fullName>
    </recommendedName>
</protein>
<evidence type="ECO:0000313" key="2">
    <source>
        <dbReference type="Proteomes" id="UP000095605"/>
    </source>
</evidence>
<reference evidence="2" key="1">
    <citation type="journal article" date="2016" name="Genome Announc.">
        <title>Genome sequences of three species of Hanseniaspora isolated from spontaneous wine fermentations.</title>
        <authorList>
            <person name="Sternes P.R."/>
            <person name="Lee D."/>
            <person name="Kutyna D.R."/>
            <person name="Borneman A.R."/>
        </authorList>
    </citation>
    <scope>NUCLEOTIDE SEQUENCE [LARGE SCALE GENOMIC DNA]</scope>
    <source>
        <strain evidence="2">AWRI3578</strain>
    </source>
</reference>
<sequence>MSKQVNLTDDFERAANCLNNAFLNSPSNDYLMKKFMNIPLDENCSRRRIKTILEYFCAFYHDNGAEIAEVDDFNTVAVYTTPKKHVEQWMTNDEVFNQIFFHDLHDLYDKYIPEGMGYYYLFIIGRDLLDKTKGKGNFRAIFESYRKRADEDNACIVLEAISEEAKQVYEYFGFKNYCKFNYGKNEVNSKGELDPNGEGFDAYLMIYHKTPLPGFIE</sequence>
<evidence type="ECO:0000313" key="1">
    <source>
        <dbReference type="EMBL" id="OEJ90052.1"/>
    </source>
</evidence>
<dbReference type="Gene3D" id="3.40.630.30">
    <property type="match status" value="1"/>
</dbReference>
<keyword evidence="2" id="KW-1185">Reference proteome</keyword>
<gene>
    <name evidence="1" type="ORF">AWRI3578_g1036</name>
</gene>